<organism evidence="2 3">
    <name type="scientific">Batillaria attramentaria</name>
    <dbReference type="NCBI Taxonomy" id="370345"/>
    <lineage>
        <taxon>Eukaryota</taxon>
        <taxon>Metazoa</taxon>
        <taxon>Spiralia</taxon>
        <taxon>Lophotrochozoa</taxon>
        <taxon>Mollusca</taxon>
        <taxon>Gastropoda</taxon>
        <taxon>Caenogastropoda</taxon>
        <taxon>Sorbeoconcha</taxon>
        <taxon>Cerithioidea</taxon>
        <taxon>Batillariidae</taxon>
        <taxon>Batillaria</taxon>
    </lineage>
</organism>
<sequence length="119" mass="12927">MRKHTSLKSTDGRLTERAKDALLTSDTGLSAGTDTRNSNPNRSPSYPCDSLPLQREAGGHKALYANGCAAVSVHTLRFKTIPSTSGNVALSLPFLSHPPIILRDQTLKPQRGHRYFGNL</sequence>
<proteinExistence type="predicted"/>
<comment type="caution">
    <text evidence="2">The sequence shown here is derived from an EMBL/GenBank/DDBJ whole genome shotgun (WGS) entry which is preliminary data.</text>
</comment>
<feature type="compositionally biased region" description="Polar residues" evidence="1">
    <location>
        <begin position="24"/>
        <end position="44"/>
    </location>
</feature>
<feature type="compositionally biased region" description="Basic and acidic residues" evidence="1">
    <location>
        <begin position="10"/>
        <end position="20"/>
    </location>
</feature>
<reference evidence="2 3" key="1">
    <citation type="journal article" date="2023" name="Sci. Data">
        <title>Genome assembly of the Korean intertidal mud-creeper Batillaria attramentaria.</title>
        <authorList>
            <person name="Patra A.K."/>
            <person name="Ho P.T."/>
            <person name="Jun S."/>
            <person name="Lee S.J."/>
            <person name="Kim Y."/>
            <person name="Won Y.J."/>
        </authorList>
    </citation>
    <scope>NUCLEOTIDE SEQUENCE [LARGE SCALE GENOMIC DNA]</scope>
    <source>
        <strain evidence="2">Wonlab-2016</strain>
    </source>
</reference>
<feature type="region of interest" description="Disordered" evidence="1">
    <location>
        <begin position="1"/>
        <end position="49"/>
    </location>
</feature>
<evidence type="ECO:0000256" key="1">
    <source>
        <dbReference type="SAM" id="MobiDB-lite"/>
    </source>
</evidence>
<gene>
    <name evidence="2" type="ORF">BaRGS_00022707</name>
</gene>
<dbReference type="AlphaFoldDB" id="A0ABD0KFU8"/>
<accession>A0ABD0KFU8</accession>
<name>A0ABD0KFU8_9CAEN</name>
<keyword evidence="3" id="KW-1185">Reference proteome</keyword>
<dbReference type="Proteomes" id="UP001519460">
    <property type="component" value="Unassembled WGS sequence"/>
</dbReference>
<evidence type="ECO:0000313" key="2">
    <source>
        <dbReference type="EMBL" id="KAK7486098.1"/>
    </source>
</evidence>
<evidence type="ECO:0000313" key="3">
    <source>
        <dbReference type="Proteomes" id="UP001519460"/>
    </source>
</evidence>
<dbReference type="EMBL" id="JACVVK020000184">
    <property type="protein sequence ID" value="KAK7486098.1"/>
    <property type="molecule type" value="Genomic_DNA"/>
</dbReference>
<protein>
    <submittedName>
        <fullName evidence="2">Uncharacterized protein</fullName>
    </submittedName>
</protein>